<dbReference type="AlphaFoldDB" id="A0A6A6QZU2"/>
<organism evidence="2 3">
    <name type="scientific">Lophium mytilinum</name>
    <dbReference type="NCBI Taxonomy" id="390894"/>
    <lineage>
        <taxon>Eukaryota</taxon>
        <taxon>Fungi</taxon>
        <taxon>Dikarya</taxon>
        <taxon>Ascomycota</taxon>
        <taxon>Pezizomycotina</taxon>
        <taxon>Dothideomycetes</taxon>
        <taxon>Pleosporomycetidae</taxon>
        <taxon>Mytilinidiales</taxon>
        <taxon>Mytilinidiaceae</taxon>
        <taxon>Lophium</taxon>
    </lineage>
</organism>
<feature type="region of interest" description="Disordered" evidence="1">
    <location>
        <begin position="71"/>
        <end position="92"/>
    </location>
</feature>
<evidence type="ECO:0000256" key="1">
    <source>
        <dbReference type="SAM" id="MobiDB-lite"/>
    </source>
</evidence>
<sequence>MGSFDKEQLRRYEERYEEQERSRRKAYEEEARKVAHRAEVKQRAEREAQQVEDARTDRLHWTGAAWEDRRLSQKPDESYATEGNISPVSHNPWDAAYETLNRQRQAKNVTDAMKRLGRTLAGKEKPPPQPEKP</sequence>
<evidence type="ECO:0000313" key="2">
    <source>
        <dbReference type="EMBL" id="KAF2497965.1"/>
    </source>
</evidence>
<dbReference type="EMBL" id="MU004186">
    <property type="protein sequence ID" value="KAF2497965.1"/>
    <property type="molecule type" value="Genomic_DNA"/>
</dbReference>
<feature type="compositionally biased region" description="Basic and acidic residues" evidence="1">
    <location>
        <begin position="121"/>
        <end position="133"/>
    </location>
</feature>
<dbReference type="Proteomes" id="UP000799750">
    <property type="component" value="Unassembled WGS sequence"/>
</dbReference>
<protein>
    <submittedName>
        <fullName evidence="2">Uncharacterized protein</fullName>
    </submittedName>
</protein>
<feature type="region of interest" description="Disordered" evidence="1">
    <location>
        <begin position="1"/>
        <end position="55"/>
    </location>
</feature>
<keyword evidence="3" id="KW-1185">Reference proteome</keyword>
<evidence type="ECO:0000313" key="3">
    <source>
        <dbReference type="Proteomes" id="UP000799750"/>
    </source>
</evidence>
<reference evidence="2" key="1">
    <citation type="journal article" date="2020" name="Stud. Mycol.">
        <title>101 Dothideomycetes genomes: a test case for predicting lifestyles and emergence of pathogens.</title>
        <authorList>
            <person name="Haridas S."/>
            <person name="Albert R."/>
            <person name="Binder M."/>
            <person name="Bloem J."/>
            <person name="Labutti K."/>
            <person name="Salamov A."/>
            <person name="Andreopoulos B."/>
            <person name="Baker S."/>
            <person name="Barry K."/>
            <person name="Bills G."/>
            <person name="Bluhm B."/>
            <person name="Cannon C."/>
            <person name="Castanera R."/>
            <person name="Culley D."/>
            <person name="Daum C."/>
            <person name="Ezra D."/>
            <person name="Gonzalez J."/>
            <person name="Henrissat B."/>
            <person name="Kuo A."/>
            <person name="Liang C."/>
            <person name="Lipzen A."/>
            <person name="Lutzoni F."/>
            <person name="Magnuson J."/>
            <person name="Mondo S."/>
            <person name="Nolan M."/>
            <person name="Ohm R."/>
            <person name="Pangilinan J."/>
            <person name="Park H.-J."/>
            <person name="Ramirez L."/>
            <person name="Alfaro M."/>
            <person name="Sun H."/>
            <person name="Tritt A."/>
            <person name="Yoshinaga Y."/>
            <person name="Zwiers L.-H."/>
            <person name="Turgeon B."/>
            <person name="Goodwin S."/>
            <person name="Spatafora J."/>
            <person name="Crous P."/>
            <person name="Grigoriev I."/>
        </authorList>
    </citation>
    <scope>NUCLEOTIDE SEQUENCE</scope>
    <source>
        <strain evidence="2">CBS 269.34</strain>
    </source>
</reference>
<proteinExistence type="predicted"/>
<gene>
    <name evidence="2" type="ORF">BU16DRAFT_616522</name>
</gene>
<feature type="region of interest" description="Disordered" evidence="1">
    <location>
        <begin position="104"/>
        <end position="133"/>
    </location>
</feature>
<accession>A0A6A6QZU2</accession>
<name>A0A6A6QZU2_9PEZI</name>